<keyword evidence="4" id="KW-0808">Transferase</keyword>
<dbReference type="EMBL" id="LJYW01000001">
    <property type="protein sequence ID" value="KPL52787.1"/>
    <property type="molecule type" value="Genomic_DNA"/>
</dbReference>
<dbReference type="InterPro" id="IPR011006">
    <property type="entry name" value="CheY-like_superfamily"/>
</dbReference>
<dbReference type="InterPro" id="IPR001789">
    <property type="entry name" value="Sig_transdc_resp-reg_receiver"/>
</dbReference>
<dbReference type="FunFam" id="3.30.565.10:FF:000078">
    <property type="entry name" value="Two-component sensor histidine kinase"/>
    <property type="match status" value="1"/>
</dbReference>
<dbReference type="Proteomes" id="UP000048984">
    <property type="component" value="Unassembled WGS sequence"/>
</dbReference>
<dbReference type="InterPro" id="IPR036890">
    <property type="entry name" value="HATPase_C_sf"/>
</dbReference>
<evidence type="ECO:0000256" key="1">
    <source>
        <dbReference type="ARBA" id="ARBA00000085"/>
    </source>
</evidence>
<evidence type="ECO:0000256" key="2">
    <source>
        <dbReference type="ARBA" id="ARBA00012438"/>
    </source>
</evidence>
<dbReference type="InterPro" id="IPR036097">
    <property type="entry name" value="HisK_dim/P_sf"/>
</dbReference>
<reference evidence="14 15" key="1">
    <citation type="submission" date="2015-09" db="EMBL/GenBank/DDBJ databases">
        <authorList>
            <person name="Jackson K.R."/>
            <person name="Lunt B.L."/>
            <person name="Fisher J.N.B."/>
            <person name="Gardner A.V."/>
            <person name="Bailey M.E."/>
            <person name="Deus L.M."/>
            <person name="Earl A.S."/>
            <person name="Gibby P.D."/>
            <person name="Hartmann K.A."/>
            <person name="Liu J.E."/>
            <person name="Manci A.M."/>
            <person name="Nielsen D.A."/>
            <person name="Solomon M.B."/>
            <person name="Breakwell D.P."/>
            <person name="Burnett S.H."/>
            <person name="Grose J.H."/>
        </authorList>
    </citation>
    <scope>NUCLEOTIDE SEQUENCE [LARGE SCALE GENOMIC DNA]</scope>
    <source>
        <strain evidence="14 15">16</strain>
    </source>
</reference>
<evidence type="ECO:0000256" key="3">
    <source>
        <dbReference type="ARBA" id="ARBA00022553"/>
    </source>
</evidence>
<protein>
    <recommendedName>
        <fullName evidence="2">histidine kinase</fullName>
        <ecNumber evidence="2">2.7.13.3</ecNumber>
    </recommendedName>
</protein>
<dbReference type="InterPro" id="IPR005467">
    <property type="entry name" value="His_kinase_dom"/>
</dbReference>
<evidence type="ECO:0000313" key="15">
    <source>
        <dbReference type="Proteomes" id="UP000048984"/>
    </source>
</evidence>
<dbReference type="Gene3D" id="3.40.50.2300">
    <property type="match status" value="1"/>
</dbReference>
<evidence type="ECO:0000256" key="6">
    <source>
        <dbReference type="ARBA" id="ARBA00022777"/>
    </source>
</evidence>
<dbReference type="SUPFAM" id="SSF52172">
    <property type="entry name" value="CheY-like"/>
    <property type="match status" value="2"/>
</dbReference>
<dbReference type="STRING" id="665126.ABB55_11665"/>
<reference evidence="14 15" key="2">
    <citation type="submission" date="2015-10" db="EMBL/GenBank/DDBJ databases">
        <title>Draft Genome Sequence of Prosthecomicrobium hirschii ATCC 27832.</title>
        <authorList>
            <person name="Daniel J."/>
            <person name="Givan S.A."/>
            <person name="Brun Y.V."/>
            <person name="Brown P.J."/>
        </authorList>
    </citation>
    <scope>NUCLEOTIDE SEQUENCE [LARGE SCALE GENOMIC DNA]</scope>
    <source>
        <strain evidence="14 15">16</strain>
    </source>
</reference>
<dbReference type="EC" id="2.7.13.3" evidence="2"/>
<dbReference type="PRINTS" id="PR00344">
    <property type="entry name" value="BCTRLSENSOR"/>
</dbReference>
<evidence type="ECO:0000256" key="10">
    <source>
        <dbReference type="SAM" id="Coils"/>
    </source>
</evidence>
<dbReference type="SUPFAM" id="SSF47384">
    <property type="entry name" value="Homodimeric domain of signal transducing histidine kinase"/>
    <property type="match status" value="1"/>
</dbReference>
<dbReference type="PANTHER" id="PTHR45339:SF5">
    <property type="entry name" value="HISTIDINE KINASE"/>
    <property type="match status" value="1"/>
</dbReference>
<dbReference type="CDD" id="cd16922">
    <property type="entry name" value="HATPase_EvgS-ArcB-TorS-like"/>
    <property type="match status" value="1"/>
</dbReference>
<evidence type="ECO:0000259" key="11">
    <source>
        <dbReference type="PROSITE" id="PS50109"/>
    </source>
</evidence>
<keyword evidence="6" id="KW-0418">Kinase</keyword>
<dbReference type="Pfam" id="PF00072">
    <property type="entry name" value="Response_reg"/>
    <property type="match status" value="1"/>
</dbReference>
<evidence type="ECO:0000256" key="9">
    <source>
        <dbReference type="PROSITE-ProRule" id="PRU00169"/>
    </source>
</evidence>
<keyword evidence="5" id="KW-0547">Nucleotide-binding</keyword>
<dbReference type="Pfam" id="PF02518">
    <property type="entry name" value="HATPase_c"/>
    <property type="match status" value="1"/>
</dbReference>
<dbReference type="InterPro" id="IPR035965">
    <property type="entry name" value="PAS-like_dom_sf"/>
</dbReference>
<comment type="catalytic activity">
    <reaction evidence="1">
        <text>ATP + protein L-histidine = ADP + protein N-phospho-L-histidine.</text>
        <dbReference type="EC" id="2.7.13.3"/>
    </reaction>
</comment>
<keyword evidence="8" id="KW-0902">Two-component regulatory system</keyword>
<dbReference type="Gene3D" id="1.10.287.130">
    <property type="match status" value="1"/>
</dbReference>
<evidence type="ECO:0000256" key="4">
    <source>
        <dbReference type="ARBA" id="ARBA00022679"/>
    </source>
</evidence>
<dbReference type="PANTHER" id="PTHR45339">
    <property type="entry name" value="HYBRID SIGNAL TRANSDUCTION HISTIDINE KINASE J"/>
    <property type="match status" value="1"/>
</dbReference>
<dbReference type="AlphaFoldDB" id="A0A0P6W642"/>
<evidence type="ECO:0000256" key="8">
    <source>
        <dbReference type="ARBA" id="ARBA00023012"/>
    </source>
</evidence>
<dbReference type="GO" id="GO:0005524">
    <property type="term" value="F:ATP binding"/>
    <property type="evidence" value="ECO:0007669"/>
    <property type="project" value="UniProtKB-KW"/>
</dbReference>
<comment type="caution">
    <text evidence="14">The sequence shown here is derived from an EMBL/GenBank/DDBJ whole genome shotgun (WGS) entry which is preliminary data.</text>
</comment>
<dbReference type="GO" id="GO:0000155">
    <property type="term" value="F:phosphorelay sensor kinase activity"/>
    <property type="evidence" value="ECO:0007669"/>
    <property type="project" value="InterPro"/>
</dbReference>
<feature type="domain" description="Response regulatory" evidence="12">
    <location>
        <begin position="441"/>
        <end position="555"/>
    </location>
</feature>
<keyword evidence="10" id="KW-0175">Coiled coil</keyword>
<dbReference type="Gene3D" id="3.30.450.20">
    <property type="entry name" value="PAS domain"/>
    <property type="match status" value="1"/>
</dbReference>
<dbReference type="SMART" id="SM00091">
    <property type="entry name" value="PAS"/>
    <property type="match status" value="1"/>
</dbReference>
<dbReference type="PROSITE" id="PS50109">
    <property type="entry name" value="HIS_KIN"/>
    <property type="match status" value="1"/>
</dbReference>
<evidence type="ECO:0000313" key="14">
    <source>
        <dbReference type="EMBL" id="KPL52787.1"/>
    </source>
</evidence>
<feature type="modified residue" description="4-aspartylphosphate" evidence="9">
    <location>
        <position position="493"/>
    </location>
</feature>
<organism evidence="14 15">
    <name type="scientific">Prosthecodimorpha hirschii</name>
    <dbReference type="NCBI Taxonomy" id="665126"/>
    <lineage>
        <taxon>Bacteria</taxon>
        <taxon>Pseudomonadati</taxon>
        <taxon>Pseudomonadota</taxon>
        <taxon>Alphaproteobacteria</taxon>
        <taxon>Hyphomicrobiales</taxon>
        <taxon>Ancalomicrobiaceae</taxon>
        <taxon>Prosthecodimorpha</taxon>
    </lineage>
</organism>
<dbReference type="InterPro" id="IPR004358">
    <property type="entry name" value="Sig_transdc_His_kin-like_C"/>
</dbReference>
<feature type="domain" description="Response regulatory" evidence="12">
    <location>
        <begin position="583"/>
        <end position="707"/>
    </location>
</feature>
<dbReference type="SUPFAM" id="SSF55785">
    <property type="entry name" value="PYP-like sensor domain (PAS domain)"/>
    <property type="match status" value="1"/>
</dbReference>
<dbReference type="Pfam" id="PF00512">
    <property type="entry name" value="HisKA"/>
    <property type="match status" value="1"/>
</dbReference>
<feature type="modified residue" description="4-aspartylphosphate" evidence="9">
    <location>
        <position position="637"/>
    </location>
</feature>
<dbReference type="PROSITE" id="PS50110">
    <property type="entry name" value="RESPONSE_REGULATORY"/>
    <property type="match status" value="2"/>
</dbReference>
<proteinExistence type="predicted"/>
<dbReference type="InterPro" id="IPR000014">
    <property type="entry name" value="PAS"/>
</dbReference>
<feature type="domain" description="PAS" evidence="13">
    <location>
        <begin position="72"/>
        <end position="116"/>
    </location>
</feature>
<dbReference type="Gene3D" id="3.30.565.10">
    <property type="entry name" value="Histidine kinase-like ATPase, C-terminal domain"/>
    <property type="match status" value="1"/>
</dbReference>
<dbReference type="CDD" id="cd17546">
    <property type="entry name" value="REC_hyHK_CKI1_RcsC-like"/>
    <property type="match status" value="1"/>
</dbReference>
<dbReference type="SMART" id="SM00387">
    <property type="entry name" value="HATPase_c"/>
    <property type="match status" value="1"/>
</dbReference>
<accession>A0A0P6W642</accession>
<dbReference type="FunFam" id="1.10.287.130:FF:000002">
    <property type="entry name" value="Two-component osmosensing histidine kinase"/>
    <property type="match status" value="1"/>
</dbReference>
<feature type="coiled-coil region" evidence="10">
    <location>
        <begin position="52"/>
        <end position="79"/>
    </location>
</feature>
<gene>
    <name evidence="14" type="ORF">ABB55_11665</name>
</gene>
<dbReference type="InterPro" id="IPR003594">
    <property type="entry name" value="HATPase_dom"/>
</dbReference>
<feature type="domain" description="Histidine kinase" evidence="11">
    <location>
        <begin position="206"/>
        <end position="427"/>
    </location>
</feature>
<dbReference type="Pfam" id="PF13188">
    <property type="entry name" value="PAS_8"/>
    <property type="match status" value="1"/>
</dbReference>
<dbReference type="SMART" id="SM00388">
    <property type="entry name" value="HisKA"/>
    <property type="match status" value="1"/>
</dbReference>
<dbReference type="SMART" id="SM00448">
    <property type="entry name" value="REC"/>
    <property type="match status" value="1"/>
</dbReference>
<name>A0A0P6W642_9HYPH</name>
<evidence type="ECO:0000256" key="5">
    <source>
        <dbReference type="ARBA" id="ARBA00022741"/>
    </source>
</evidence>
<evidence type="ECO:0000259" key="12">
    <source>
        <dbReference type="PROSITE" id="PS50110"/>
    </source>
</evidence>
<dbReference type="InterPro" id="IPR003661">
    <property type="entry name" value="HisK_dim/P_dom"/>
</dbReference>
<keyword evidence="7" id="KW-0067">ATP-binding</keyword>
<dbReference type="PROSITE" id="PS50112">
    <property type="entry name" value="PAS"/>
    <property type="match status" value="1"/>
</dbReference>
<dbReference type="CDD" id="cd00082">
    <property type="entry name" value="HisKA"/>
    <property type="match status" value="1"/>
</dbReference>
<keyword evidence="15" id="KW-1185">Reference proteome</keyword>
<evidence type="ECO:0000259" key="13">
    <source>
        <dbReference type="PROSITE" id="PS50112"/>
    </source>
</evidence>
<evidence type="ECO:0000256" key="7">
    <source>
        <dbReference type="ARBA" id="ARBA00022840"/>
    </source>
</evidence>
<dbReference type="SUPFAM" id="SSF55874">
    <property type="entry name" value="ATPase domain of HSP90 chaperone/DNA topoisomerase II/histidine kinase"/>
    <property type="match status" value="1"/>
</dbReference>
<keyword evidence="3 9" id="KW-0597">Phosphoprotein</keyword>
<sequence>MASPPGYPAGMSAHAVDPNSGAAGAAGLRRARVRRAVWAAAARLTRPAHAERRDLAARIERLQDEVWTLREEAERWRSVTEAAGDLILRCDAARRIRFVNEAFAETFGLDGASVVGADADALLNRFGLDPGDEAAMAAGDRLMRTTAGAAWYALVESPVAGRGGDGDEIQITLRDVGDRRAFEAELSRARDLAEAASAAKSRFLAMASHEIRTPLNGIVGMADLMAETQLSSEQQAYLRAIRTSGEALLSLVEDVLDFSKIEAGRLDLAPAPAGLEPMVEAVIELVAPRAQARGIELAAHVAADVPLRLVFDEARLRQVLINLAGNAVKFTERGGVAVTVARLDGRADRARLRFEVTDTGIGIAPEHLERIFNEYEQAESGPARRYGGTGLGLAISRAIVERMGSRIEVESKPGRGSCFAFDLDLPIAEPPNLARPLAGRRILVVSPGLIDPVQLSRRLGDLGADARLAADATAARAALAEPGGGGYDALLVDHRADFDAGRLLAALGRNRPPAAVIVAPADRTALERLKSGGFGGWLVKPVRQRSLAMVAAALAEGRAIANDATDIRVPATRSERAGTGPLRILVADDNAINALLARALLASLGHETITVSDGALAVVAVAAAARAGMPFEAILMDLHMPGLDGYAAIRAIRAAETAAGRPRVAILAVTADTAPEVDRDVRQAGADARLIKPVEPQTLSAVLDQIVPGPRASG</sequence>